<proteinExistence type="predicted"/>
<reference evidence="2" key="1">
    <citation type="submission" date="2023-11" db="EMBL/GenBank/DDBJ databases">
        <title>Genome assemblies of two species of porcelain crab, Petrolisthes cinctipes and Petrolisthes manimaculis (Anomura: Porcellanidae).</title>
        <authorList>
            <person name="Angst P."/>
        </authorList>
    </citation>
    <scope>NUCLEOTIDE SEQUENCE</scope>
    <source>
        <strain evidence="2">PB745_02</strain>
        <tissue evidence="2">Gill</tissue>
    </source>
</reference>
<evidence type="ECO:0000313" key="2">
    <source>
        <dbReference type="EMBL" id="KAK4316442.1"/>
    </source>
</evidence>
<evidence type="ECO:0000313" key="3">
    <source>
        <dbReference type="Proteomes" id="UP001292094"/>
    </source>
</evidence>
<dbReference type="AlphaFoldDB" id="A0AAE1UAI7"/>
<feature type="compositionally biased region" description="Low complexity" evidence="1">
    <location>
        <begin position="16"/>
        <end position="27"/>
    </location>
</feature>
<accession>A0AAE1UAI7</accession>
<feature type="region of interest" description="Disordered" evidence="1">
    <location>
        <begin position="1"/>
        <end position="83"/>
    </location>
</feature>
<protein>
    <submittedName>
        <fullName evidence="2">Uncharacterized protein</fullName>
    </submittedName>
</protein>
<comment type="caution">
    <text evidence="2">The sequence shown here is derived from an EMBL/GenBank/DDBJ whole genome shotgun (WGS) entry which is preliminary data.</text>
</comment>
<feature type="compositionally biased region" description="Basic and acidic residues" evidence="1">
    <location>
        <begin position="1"/>
        <end position="12"/>
    </location>
</feature>
<dbReference type="EMBL" id="JAWZYT010001021">
    <property type="protein sequence ID" value="KAK4316442.1"/>
    <property type="molecule type" value="Genomic_DNA"/>
</dbReference>
<feature type="compositionally biased region" description="Low complexity" evidence="1">
    <location>
        <begin position="35"/>
        <end position="56"/>
    </location>
</feature>
<gene>
    <name evidence="2" type="ORF">Pmani_012406</name>
</gene>
<organism evidence="2 3">
    <name type="scientific">Petrolisthes manimaculis</name>
    <dbReference type="NCBI Taxonomy" id="1843537"/>
    <lineage>
        <taxon>Eukaryota</taxon>
        <taxon>Metazoa</taxon>
        <taxon>Ecdysozoa</taxon>
        <taxon>Arthropoda</taxon>
        <taxon>Crustacea</taxon>
        <taxon>Multicrustacea</taxon>
        <taxon>Malacostraca</taxon>
        <taxon>Eumalacostraca</taxon>
        <taxon>Eucarida</taxon>
        <taxon>Decapoda</taxon>
        <taxon>Pleocyemata</taxon>
        <taxon>Anomura</taxon>
        <taxon>Galatheoidea</taxon>
        <taxon>Porcellanidae</taxon>
        <taxon>Petrolisthes</taxon>
    </lineage>
</organism>
<feature type="compositionally biased region" description="Polar residues" evidence="1">
    <location>
        <begin position="57"/>
        <end position="83"/>
    </location>
</feature>
<sequence length="83" mass="8537">MRDGVRREREADFNNPTSVVSTSPRSSLGGGGDAGLMSSSGGLCTTSGLTTTSTTTNQDVNYVSSEGDTTPPFSSINTPYILA</sequence>
<name>A0AAE1UAI7_9EUCA</name>
<keyword evidence="3" id="KW-1185">Reference proteome</keyword>
<evidence type="ECO:0000256" key="1">
    <source>
        <dbReference type="SAM" id="MobiDB-lite"/>
    </source>
</evidence>
<dbReference type="Proteomes" id="UP001292094">
    <property type="component" value="Unassembled WGS sequence"/>
</dbReference>